<dbReference type="AlphaFoldDB" id="A0A381WFE6"/>
<gene>
    <name evidence="7" type="ORF">METZ01_LOCUS104100</name>
</gene>
<protein>
    <submittedName>
        <fullName evidence="7">Uncharacterized protein</fullName>
    </submittedName>
</protein>
<keyword evidence="5" id="KW-0472">Membrane</keyword>
<evidence type="ECO:0000256" key="4">
    <source>
        <dbReference type="ARBA" id="ARBA00022679"/>
    </source>
</evidence>
<sequence>MGKFIGPLFRSKDITKKNIKTGLGEINEQKESEIINDMWSNIGRTFAEYIFLKDFKFNRTNFDHMKINGTNYLDEIK</sequence>
<keyword evidence="2" id="KW-1003">Cell membrane</keyword>
<comment type="subcellular location">
    <subcellularLocation>
        <location evidence="1">Cell inner membrane</location>
    </subcellularLocation>
</comment>
<dbReference type="GO" id="GO:0016746">
    <property type="term" value="F:acyltransferase activity"/>
    <property type="evidence" value="ECO:0007669"/>
    <property type="project" value="UniProtKB-KW"/>
</dbReference>
<evidence type="ECO:0000256" key="6">
    <source>
        <dbReference type="ARBA" id="ARBA00023315"/>
    </source>
</evidence>
<dbReference type="GO" id="GO:0005886">
    <property type="term" value="C:plasma membrane"/>
    <property type="evidence" value="ECO:0007669"/>
    <property type="project" value="UniProtKB-SubCell"/>
</dbReference>
<evidence type="ECO:0000256" key="5">
    <source>
        <dbReference type="ARBA" id="ARBA00023136"/>
    </source>
</evidence>
<keyword evidence="6" id="KW-0012">Acyltransferase</keyword>
<proteinExistence type="predicted"/>
<reference evidence="7" key="1">
    <citation type="submission" date="2018-05" db="EMBL/GenBank/DDBJ databases">
        <authorList>
            <person name="Lanie J.A."/>
            <person name="Ng W.-L."/>
            <person name="Kazmierczak K.M."/>
            <person name="Andrzejewski T.M."/>
            <person name="Davidsen T.M."/>
            <person name="Wayne K.J."/>
            <person name="Tettelin H."/>
            <person name="Glass J.I."/>
            <person name="Rusch D."/>
            <person name="Podicherti R."/>
            <person name="Tsui H.-C.T."/>
            <person name="Winkler M.E."/>
        </authorList>
    </citation>
    <scope>NUCLEOTIDE SEQUENCE</scope>
</reference>
<keyword evidence="4" id="KW-0808">Transferase</keyword>
<dbReference type="InterPro" id="IPR004960">
    <property type="entry name" value="LipA_acyltrans"/>
</dbReference>
<dbReference type="EMBL" id="UINC01011640">
    <property type="protein sequence ID" value="SVA51246.1"/>
    <property type="molecule type" value="Genomic_DNA"/>
</dbReference>
<name>A0A381WFE6_9ZZZZ</name>
<keyword evidence="3" id="KW-0997">Cell inner membrane</keyword>
<evidence type="ECO:0000256" key="2">
    <source>
        <dbReference type="ARBA" id="ARBA00022475"/>
    </source>
</evidence>
<evidence type="ECO:0000256" key="3">
    <source>
        <dbReference type="ARBA" id="ARBA00022519"/>
    </source>
</evidence>
<evidence type="ECO:0000256" key="1">
    <source>
        <dbReference type="ARBA" id="ARBA00004533"/>
    </source>
</evidence>
<feature type="non-terminal residue" evidence="7">
    <location>
        <position position="77"/>
    </location>
</feature>
<dbReference type="GO" id="GO:0008610">
    <property type="term" value="P:lipid biosynthetic process"/>
    <property type="evidence" value="ECO:0007669"/>
    <property type="project" value="UniProtKB-ARBA"/>
</dbReference>
<organism evidence="7">
    <name type="scientific">marine metagenome</name>
    <dbReference type="NCBI Taxonomy" id="408172"/>
    <lineage>
        <taxon>unclassified sequences</taxon>
        <taxon>metagenomes</taxon>
        <taxon>ecological metagenomes</taxon>
    </lineage>
</organism>
<evidence type="ECO:0000313" key="7">
    <source>
        <dbReference type="EMBL" id="SVA51246.1"/>
    </source>
</evidence>
<dbReference type="GO" id="GO:1901137">
    <property type="term" value="P:carbohydrate derivative biosynthetic process"/>
    <property type="evidence" value="ECO:0007669"/>
    <property type="project" value="UniProtKB-ARBA"/>
</dbReference>
<accession>A0A381WFE6</accession>
<dbReference type="Pfam" id="PF03279">
    <property type="entry name" value="Lip_A_acyltrans"/>
    <property type="match status" value="1"/>
</dbReference>